<dbReference type="PIRSF" id="PIRSF037834">
    <property type="entry name" value="PA_CoA_Oase3"/>
    <property type="match status" value="1"/>
</dbReference>
<dbReference type="KEGG" id="fla:SY85_17765"/>
<dbReference type="SUPFAM" id="SSF47240">
    <property type="entry name" value="Ferritin-like"/>
    <property type="match status" value="1"/>
</dbReference>
<accession>A0A172TYA7</accession>
<dbReference type="GO" id="GO:0010124">
    <property type="term" value="P:phenylacetate catabolic process"/>
    <property type="evidence" value="ECO:0007669"/>
    <property type="project" value="InterPro"/>
</dbReference>
<dbReference type="EMBL" id="CP011390">
    <property type="protein sequence ID" value="ANE52065.1"/>
    <property type="molecule type" value="Genomic_DNA"/>
</dbReference>
<dbReference type="AlphaFoldDB" id="A0A172TYA7"/>
<dbReference type="Pfam" id="PF05138">
    <property type="entry name" value="PaaA_PaaC"/>
    <property type="match status" value="1"/>
</dbReference>
<dbReference type="InterPro" id="IPR007814">
    <property type="entry name" value="PaaA_PaaC"/>
</dbReference>
<dbReference type="InterPro" id="IPR009078">
    <property type="entry name" value="Ferritin-like_SF"/>
</dbReference>
<dbReference type="RefSeq" id="WP_066406209.1">
    <property type="nucleotide sequence ID" value="NZ_CP011390.1"/>
</dbReference>
<dbReference type="Proteomes" id="UP000077177">
    <property type="component" value="Chromosome"/>
</dbReference>
<proteinExistence type="predicted"/>
<dbReference type="STRING" id="1492898.SY85_17765"/>
<dbReference type="PANTHER" id="PTHR30458:SF0">
    <property type="entry name" value="1,2-PHENYLACETYL-COA EPOXIDASE, SUBUNIT C"/>
    <property type="match status" value="1"/>
</dbReference>
<dbReference type="InterPro" id="IPR052703">
    <property type="entry name" value="Aromatic_CoA_ox/epox"/>
</dbReference>
<dbReference type="Gene3D" id="1.20.1260.10">
    <property type="match status" value="1"/>
</dbReference>
<name>A0A172TYA7_9BACT</name>
<evidence type="ECO:0000313" key="1">
    <source>
        <dbReference type="EMBL" id="ANE52065.1"/>
    </source>
</evidence>
<protein>
    <submittedName>
        <fullName evidence="1">Phenylacetic acid degradation protein</fullName>
    </submittedName>
</protein>
<gene>
    <name evidence="1" type="ORF">SY85_17765</name>
</gene>
<dbReference type="PATRIC" id="fig|1492898.3.peg.3863"/>
<dbReference type="NCBIfam" id="TIGR02158">
    <property type="entry name" value="PA_CoA_Oxy3"/>
    <property type="match status" value="1"/>
</dbReference>
<reference evidence="1 2" key="2">
    <citation type="journal article" date="2016" name="Int. J. Syst. Evol. Microbiol.">
        <title>Flavisolibacter tropicus sp. nov., isolated from tropical soil.</title>
        <authorList>
            <person name="Lee J.J."/>
            <person name="Kang M.S."/>
            <person name="Kim G.S."/>
            <person name="Lee C.S."/>
            <person name="Lim S."/>
            <person name="Lee J."/>
            <person name="Roh S.H."/>
            <person name="Kang H."/>
            <person name="Ha J.M."/>
            <person name="Bae S."/>
            <person name="Jung H.Y."/>
            <person name="Kim M.K."/>
        </authorList>
    </citation>
    <scope>NUCLEOTIDE SEQUENCE [LARGE SCALE GENOMIC DNA]</scope>
    <source>
        <strain evidence="1 2">LCS9</strain>
    </source>
</reference>
<organism evidence="1 2">
    <name type="scientific">Flavisolibacter tropicus</name>
    <dbReference type="NCBI Taxonomy" id="1492898"/>
    <lineage>
        <taxon>Bacteria</taxon>
        <taxon>Pseudomonadati</taxon>
        <taxon>Bacteroidota</taxon>
        <taxon>Chitinophagia</taxon>
        <taxon>Chitinophagales</taxon>
        <taxon>Chitinophagaceae</taxon>
        <taxon>Flavisolibacter</taxon>
    </lineage>
</organism>
<evidence type="ECO:0000313" key="2">
    <source>
        <dbReference type="Proteomes" id="UP000077177"/>
    </source>
</evidence>
<dbReference type="PANTHER" id="PTHR30458">
    <property type="entry name" value="PHENYLACETIC ACID DEGRADATION PROTEIN PAA"/>
    <property type="match status" value="1"/>
</dbReference>
<reference evidence="2" key="1">
    <citation type="submission" date="2015-01" db="EMBL/GenBank/DDBJ databases">
        <title>Flavisolibacter sp./LCS9/ whole genome sequencing.</title>
        <authorList>
            <person name="Kim M.K."/>
            <person name="Srinivasan S."/>
            <person name="Lee J.-J."/>
        </authorList>
    </citation>
    <scope>NUCLEOTIDE SEQUENCE [LARGE SCALE GENOMIC DNA]</scope>
    <source>
        <strain evidence="2">LCS9</strain>
    </source>
</reference>
<dbReference type="InterPro" id="IPR011882">
    <property type="entry name" value="PaaC"/>
</dbReference>
<keyword evidence="2" id="KW-1185">Reference proteome</keyword>
<dbReference type="GO" id="GO:0005829">
    <property type="term" value="C:cytosol"/>
    <property type="evidence" value="ECO:0007669"/>
    <property type="project" value="TreeGrafter"/>
</dbReference>
<dbReference type="OrthoDB" id="9789947at2"/>
<sequence length="273" mass="31347">MSTRQLFAYVLQLADNALILGQRNAEWCGHGPVLEQDIAITNISLDLIGQARYLYQYAATLYNGFSVEEQHAVNALLPRPWKAFNRELQEDDLGMLREERQFLNLLITELPKGDWAQTTLRQFFFSAFQYLQYTQLQNSTDEQLAAIAEKSLKEVAYHLRWSSEWVIRLGDGTEESNRRITAALEELWMFTGEMFAPVAFETQAAQEGYGVDVASLKESWLNRVTTVFEEATLSIPKSTWAQSGGKEGKHTEHLGYLLTEMQYLQRTYPNAVW</sequence>
<dbReference type="InterPro" id="IPR012347">
    <property type="entry name" value="Ferritin-like"/>
</dbReference>
<dbReference type="FunFam" id="1.20.1260.10:FF:000012">
    <property type="entry name" value="1,2-phenylacetyl-CoA epoxidase, subunit C"/>
    <property type="match status" value="1"/>
</dbReference>